<dbReference type="AlphaFoldDB" id="A0A4P7NUQ0"/>
<sequence length="51" mass="5486">MPPVTGRLGSVCAKVPQAPKVWEHSKMVAKTPSLHLIHLLGVSLVGQARRC</sequence>
<evidence type="ECO:0000313" key="2">
    <source>
        <dbReference type="Proteomes" id="UP000294847"/>
    </source>
</evidence>
<protein>
    <submittedName>
        <fullName evidence="1">Uncharacterized protein</fullName>
    </submittedName>
</protein>
<organism evidence="1 2">
    <name type="scientific">Pyricularia oryzae</name>
    <name type="common">Rice blast fungus</name>
    <name type="synonym">Magnaporthe oryzae</name>
    <dbReference type="NCBI Taxonomy" id="318829"/>
    <lineage>
        <taxon>Eukaryota</taxon>
        <taxon>Fungi</taxon>
        <taxon>Dikarya</taxon>
        <taxon>Ascomycota</taxon>
        <taxon>Pezizomycotina</taxon>
        <taxon>Sordariomycetes</taxon>
        <taxon>Sordariomycetidae</taxon>
        <taxon>Magnaporthales</taxon>
        <taxon>Pyriculariaceae</taxon>
        <taxon>Pyricularia</taxon>
    </lineage>
</organism>
<proteinExistence type="predicted"/>
<reference evidence="1 2" key="1">
    <citation type="journal article" date="2019" name="Mol. Biol. Evol.">
        <title>Blast fungal genomes show frequent chromosomal changes, gene gains and losses, and effector gene turnover.</title>
        <authorList>
            <person name="Gomez Luciano L.B."/>
            <person name="Jason Tsai I."/>
            <person name="Chuma I."/>
            <person name="Tosa Y."/>
            <person name="Chen Y.H."/>
            <person name="Li J.Y."/>
            <person name="Li M.Y."/>
            <person name="Jade Lu M.Y."/>
            <person name="Nakayashiki H."/>
            <person name="Li W.H."/>
        </authorList>
    </citation>
    <scope>NUCLEOTIDE SEQUENCE [LARGE SCALE GENOMIC DNA]</scope>
    <source>
        <strain evidence="1">MZ5-1-6</strain>
    </source>
</reference>
<name>A0A4P7NUQ0_PYROR</name>
<dbReference type="Proteomes" id="UP000294847">
    <property type="component" value="Chromosome 7"/>
</dbReference>
<evidence type="ECO:0000313" key="1">
    <source>
        <dbReference type="EMBL" id="QBZ66200.1"/>
    </source>
</evidence>
<accession>A0A4P7NUQ0</accession>
<gene>
    <name evidence="1" type="ORF">PoMZ_13173</name>
</gene>
<dbReference type="EMBL" id="CP034210">
    <property type="protein sequence ID" value="QBZ66200.1"/>
    <property type="molecule type" value="Genomic_DNA"/>
</dbReference>